<sequence>MSNLKDFSQIIEKLEQICLNIYPKSGSHDWNHIQRVRKLCLQIGKQLNADLLVLEAAALLHDISHQLGEKHAERSSVEAEKILREVGFPEEKIPKVVDAIREHSFSSGLKPQSLESKILSDADKLDALGAIGIYRAIAYSIEHGRSINGFVEHVFEKLLKLPEYMETEIGRKLAAQRARFLRDFVDRLLKEI</sequence>
<accession>A0A497EUC3</accession>
<dbReference type="Gene3D" id="1.10.3210.50">
    <property type="match status" value="1"/>
</dbReference>
<dbReference type="Proteomes" id="UP000278475">
    <property type="component" value="Unassembled WGS sequence"/>
</dbReference>
<dbReference type="InterPro" id="IPR006674">
    <property type="entry name" value="HD_domain"/>
</dbReference>
<feature type="domain" description="HD" evidence="1">
    <location>
        <begin position="29"/>
        <end position="128"/>
    </location>
</feature>
<gene>
    <name evidence="2" type="ORF">DRJ31_00275</name>
</gene>
<dbReference type="PANTHER" id="PTHR33594">
    <property type="entry name" value="SUPERFAMILY HYDROLASE, PUTATIVE (AFU_ORTHOLOGUE AFUA_1G03035)-RELATED"/>
    <property type="match status" value="1"/>
</dbReference>
<dbReference type="PANTHER" id="PTHR33594:SF1">
    <property type="entry name" value="HD_PDEASE DOMAIN-CONTAINING PROTEIN"/>
    <property type="match status" value="1"/>
</dbReference>
<dbReference type="InterPro" id="IPR003607">
    <property type="entry name" value="HD/PDEase_dom"/>
</dbReference>
<reference evidence="2 3" key="1">
    <citation type="submission" date="2018-06" db="EMBL/GenBank/DDBJ databases">
        <title>Extensive metabolic versatility and redundancy in microbially diverse, dynamic hydrothermal sediments.</title>
        <authorList>
            <person name="Dombrowski N."/>
            <person name="Teske A."/>
            <person name="Baker B.J."/>
        </authorList>
    </citation>
    <scope>NUCLEOTIDE SEQUENCE [LARGE SCALE GENOMIC DNA]</scope>
    <source>
        <strain evidence="2">B66_G16</strain>
    </source>
</reference>
<comment type="caution">
    <text evidence="2">The sequence shown here is derived from an EMBL/GenBank/DDBJ whole genome shotgun (WGS) entry which is preliminary data.</text>
</comment>
<dbReference type="SMART" id="SM00471">
    <property type="entry name" value="HDc"/>
    <property type="match status" value="1"/>
</dbReference>
<dbReference type="SUPFAM" id="SSF109604">
    <property type="entry name" value="HD-domain/PDEase-like"/>
    <property type="match status" value="1"/>
</dbReference>
<dbReference type="CDD" id="cd00077">
    <property type="entry name" value="HDc"/>
    <property type="match status" value="1"/>
</dbReference>
<evidence type="ECO:0000259" key="1">
    <source>
        <dbReference type="PROSITE" id="PS51831"/>
    </source>
</evidence>
<name>A0A497EUC3_9CREN</name>
<dbReference type="AlphaFoldDB" id="A0A497EUC3"/>
<dbReference type="EMBL" id="QMQV01000001">
    <property type="protein sequence ID" value="RLE50756.1"/>
    <property type="molecule type" value="Genomic_DNA"/>
</dbReference>
<protein>
    <submittedName>
        <fullName evidence="2">Phosphohydrolase</fullName>
    </submittedName>
</protein>
<evidence type="ECO:0000313" key="3">
    <source>
        <dbReference type="Proteomes" id="UP000278475"/>
    </source>
</evidence>
<organism evidence="2 3">
    <name type="scientific">Thermoproteota archaeon</name>
    <dbReference type="NCBI Taxonomy" id="2056631"/>
    <lineage>
        <taxon>Archaea</taxon>
        <taxon>Thermoproteota</taxon>
    </lineage>
</organism>
<proteinExistence type="predicted"/>
<dbReference type="PROSITE" id="PS51831">
    <property type="entry name" value="HD"/>
    <property type="match status" value="1"/>
</dbReference>
<dbReference type="Pfam" id="PF01966">
    <property type="entry name" value="HD"/>
    <property type="match status" value="1"/>
</dbReference>
<dbReference type="GO" id="GO:0016787">
    <property type="term" value="F:hydrolase activity"/>
    <property type="evidence" value="ECO:0007669"/>
    <property type="project" value="UniProtKB-KW"/>
</dbReference>
<evidence type="ECO:0000313" key="2">
    <source>
        <dbReference type="EMBL" id="RLE50756.1"/>
    </source>
</evidence>